<evidence type="ECO:0000256" key="1">
    <source>
        <dbReference type="SAM" id="MobiDB-lite"/>
    </source>
</evidence>
<keyword evidence="3" id="KW-1185">Reference proteome</keyword>
<dbReference type="Pfam" id="PF02992">
    <property type="entry name" value="Transposase_21"/>
    <property type="match status" value="1"/>
</dbReference>
<name>A0A4S4KHJ0_9APHY</name>
<evidence type="ECO:0008006" key="4">
    <source>
        <dbReference type="Google" id="ProtNLM"/>
    </source>
</evidence>
<dbReference type="InterPro" id="IPR004242">
    <property type="entry name" value="Transposase_21"/>
</dbReference>
<evidence type="ECO:0000313" key="3">
    <source>
        <dbReference type="Proteomes" id="UP000309038"/>
    </source>
</evidence>
<reference evidence="2 3" key="1">
    <citation type="submission" date="2019-02" db="EMBL/GenBank/DDBJ databases">
        <title>Genome sequencing of the rare red list fungi Phlebia centrifuga.</title>
        <authorList>
            <person name="Buettner E."/>
            <person name="Kellner H."/>
        </authorList>
    </citation>
    <scope>NUCLEOTIDE SEQUENCE [LARGE SCALE GENOMIC DNA]</scope>
    <source>
        <strain evidence="2 3">DSM 108282</strain>
    </source>
</reference>
<feature type="compositionally biased region" description="Low complexity" evidence="1">
    <location>
        <begin position="249"/>
        <end position="266"/>
    </location>
</feature>
<feature type="region of interest" description="Disordered" evidence="1">
    <location>
        <begin position="248"/>
        <end position="275"/>
    </location>
</feature>
<dbReference type="AlphaFoldDB" id="A0A4S4KHJ0"/>
<sequence length="1216" mass="136907">MYQQGKFYKGGVVHTRAFPSSFIHQLPAAANIISMPSSYVKDHKKTNFDYERKLVPCDCTICDGQLQPRHTVRSHHRRSRVETDSEDDESQQLAKAKLHAKKTKRENKAHAKFRPFTESAPVPPQPALSHVVSLQPPSHAIACNLIPPHHVDNLPLCDTIEDLPSHSPDPPLPASPTPGVIDLRHNLADQESELVSNDNTNSLRCVQHSLESPDVPLNEEQSPPGYPTDAIDLEAGSLTFLQRLDDTLASAPPNTTPTAASQPSTSINHASDGDIPHPPDPHVFECPPTAQEILSQSTSTPFWRVLMLLAAWLHLRHFVSHRAISLILQIFRAVLITLGVLAAQDDAPVTLRTSFCRLGLDDNFHILPMCPICHRIYPVDTATDAVCTHCGISLFILDGVRITAPSQSSNNAKKPSKAVKPKLQVPVQLPSQMLSQFINSTPNMERELDAWRTQQTQPGRLNSIQDGDIWKTIKAHDQRPFFENDSNRSNRDELRIGVTLGFDGFGFARSSFAGRHSTGVLSLCVANLDTHLKYLPQNLLLCGLTPGPKELTGEELQYFMKDFVDDLLLLYDHGILVQTPAHPAGRRVRLILIAVCCDHPALCRMCGFADHSTSGYFCTRCMIRQEDLRTPNGVKVNAFPSRDGEAHRRHAQEYANLGNDSKAKEAFFKEHSLRYFELTRLPYFDPVKMSVIDPMHNILLGVVKTQWYNTWIQGKTLREETSGNKVPRELDAIHGYLKVFEMPEWVARVPQKVGYPAGGSLTSDEWKALAMVYCPIIIPLIWSEWSEAAEDEYNRKMDKWRKEEAKRLNRIEKGKRKADGTMEPPRPEPTRRMDPRDADNFLKLAAALKILLARSIALSELDRAQELLQGFLDGFHEIHPDCIKPNFHFITHIFEQIRDYGPVYGFWTFLFERLNKILKTYAVNNHDGGELEVTFFREFSREARIRSMVSVLSLTELNEKSDPQDRLIIESARLMQRTSTETRGTLASLAQEVEDAAADINISLCMGPAIRLELSRAQQAELIDYYLTKFPALELVDRASSIHTSTSTNFLYNQALVHAHVVVNGRKITPSNFNGVAPNSIVQVIVGNVWHVGEVLTIMTHRQPRASQTTLEERLLHVRWFVPSYDVETSMWDPYPELEIKFWKYNEYLDPLSAGPSALIPISLVRSQACRVAVYKYPKRRNAEESDAEGDSSAMPVGRAIKVWATVGVTRDAIVI</sequence>
<feature type="region of interest" description="Disordered" evidence="1">
    <location>
        <begin position="69"/>
        <end position="110"/>
    </location>
</feature>
<feature type="compositionally biased region" description="Basic residues" evidence="1">
    <location>
        <begin position="96"/>
        <end position="110"/>
    </location>
</feature>
<evidence type="ECO:0000313" key="2">
    <source>
        <dbReference type="EMBL" id="THG97768.1"/>
    </source>
</evidence>
<dbReference type="PANTHER" id="PTHR46579:SF1">
    <property type="entry name" value="F5_8 TYPE C DOMAIN-CONTAINING PROTEIN"/>
    <property type="match status" value="1"/>
</dbReference>
<feature type="compositionally biased region" description="Basic residues" evidence="1">
    <location>
        <begin position="70"/>
        <end position="79"/>
    </location>
</feature>
<feature type="region of interest" description="Disordered" evidence="1">
    <location>
        <begin position="813"/>
        <end position="835"/>
    </location>
</feature>
<dbReference type="EMBL" id="SGPJ01000150">
    <property type="protein sequence ID" value="THG97768.1"/>
    <property type="molecule type" value="Genomic_DNA"/>
</dbReference>
<comment type="caution">
    <text evidence="2">The sequence shown here is derived from an EMBL/GenBank/DDBJ whole genome shotgun (WGS) entry which is preliminary data.</text>
</comment>
<organism evidence="2 3">
    <name type="scientific">Hermanssonia centrifuga</name>
    <dbReference type="NCBI Taxonomy" id="98765"/>
    <lineage>
        <taxon>Eukaryota</taxon>
        <taxon>Fungi</taxon>
        <taxon>Dikarya</taxon>
        <taxon>Basidiomycota</taxon>
        <taxon>Agaricomycotina</taxon>
        <taxon>Agaricomycetes</taxon>
        <taxon>Polyporales</taxon>
        <taxon>Meruliaceae</taxon>
        <taxon>Hermanssonia</taxon>
    </lineage>
</organism>
<accession>A0A4S4KHJ0</accession>
<proteinExistence type="predicted"/>
<dbReference type="Proteomes" id="UP000309038">
    <property type="component" value="Unassembled WGS sequence"/>
</dbReference>
<gene>
    <name evidence="2" type="ORF">EW026_g4296</name>
</gene>
<protein>
    <recommendedName>
        <fullName evidence="4">Transposase domain-containing protein</fullName>
    </recommendedName>
</protein>
<dbReference type="PANTHER" id="PTHR46579">
    <property type="entry name" value="F5/8 TYPE C DOMAIN-CONTAINING PROTEIN-RELATED"/>
    <property type="match status" value="1"/>
</dbReference>